<evidence type="ECO:0000313" key="1">
    <source>
        <dbReference type="EMBL" id="GAD31385.1"/>
    </source>
</evidence>
<organism evidence="1 2">
    <name type="scientific">Photobacterium leiognathi lrivu.4.1</name>
    <dbReference type="NCBI Taxonomy" id="1248232"/>
    <lineage>
        <taxon>Bacteria</taxon>
        <taxon>Pseudomonadati</taxon>
        <taxon>Pseudomonadota</taxon>
        <taxon>Gammaproteobacteria</taxon>
        <taxon>Vibrionales</taxon>
        <taxon>Vibrionaceae</taxon>
        <taxon>Photobacterium</taxon>
    </lineage>
</organism>
<accession>V5F2C6</accession>
<reference evidence="2" key="1">
    <citation type="submission" date="2012-12" db="EMBL/GenBank/DDBJ databases">
        <title>Genome Sequence of Photobacterium leiognathi lrivu.4.1.</title>
        <authorList>
            <person name="Urbanczyk H."/>
            <person name="Ogura Y."/>
            <person name="Hayashi T."/>
            <person name="Dunlap P.V."/>
        </authorList>
    </citation>
    <scope>NUCLEOTIDE SEQUENCE [LARGE SCALE GENOMIC DNA]</scope>
    <source>
        <strain evidence="2">lrivu.4.1</strain>
    </source>
</reference>
<proteinExistence type="predicted"/>
<dbReference type="PANTHER" id="PTHR35528:SF3">
    <property type="entry name" value="BLL1675 PROTEIN"/>
    <property type="match status" value="1"/>
</dbReference>
<gene>
    <name evidence="1" type="ORF">PLEI_3043</name>
</gene>
<evidence type="ECO:0000313" key="2">
    <source>
        <dbReference type="Proteomes" id="UP000030675"/>
    </source>
</evidence>
<dbReference type="InterPro" id="IPR052183">
    <property type="entry name" value="IS_Transposase"/>
</dbReference>
<dbReference type="eggNOG" id="COG3316">
    <property type="taxonomic scope" value="Bacteria"/>
</dbReference>
<dbReference type="PANTHER" id="PTHR35528">
    <property type="entry name" value="BLL1675 PROTEIN"/>
    <property type="match status" value="1"/>
</dbReference>
<dbReference type="AlphaFoldDB" id="V5F2C6"/>
<name>V5F2C6_PHOLE</name>
<dbReference type="Proteomes" id="UP000030675">
    <property type="component" value="Unassembled WGS sequence"/>
</dbReference>
<dbReference type="EMBL" id="DF196820">
    <property type="protein sequence ID" value="GAD31385.1"/>
    <property type="molecule type" value="Genomic_DNA"/>
</dbReference>
<sequence length="61" mass="7249">MSDANISDMLAERGISVDRSTIYRWFIEYSPSLRKKLRHHQFINTDSSWQLDETYVKVKGQ</sequence>
<protein>
    <submittedName>
        <fullName evidence="1">Transposase</fullName>
    </submittedName>
</protein>
<dbReference type="HOGENOM" id="CLU_067322_5_1_6"/>